<sequence>MTEIEILQKRADSPKLKTWEVKAQKNVRSKKQPALWNFNHPPR</sequence>
<keyword evidence="3" id="KW-1185">Reference proteome</keyword>
<organism evidence="2 3">
    <name type="scientific">Sclerotinia sclerotiorum (strain ATCC 18683 / 1980 / Ss-1)</name>
    <name type="common">White mold</name>
    <name type="synonym">Whetzelinia sclerotiorum</name>
    <dbReference type="NCBI Taxonomy" id="665079"/>
    <lineage>
        <taxon>Eukaryota</taxon>
        <taxon>Fungi</taxon>
        <taxon>Dikarya</taxon>
        <taxon>Ascomycota</taxon>
        <taxon>Pezizomycotina</taxon>
        <taxon>Leotiomycetes</taxon>
        <taxon>Helotiales</taxon>
        <taxon>Sclerotiniaceae</taxon>
        <taxon>Sclerotinia</taxon>
    </lineage>
</organism>
<evidence type="ECO:0000313" key="2">
    <source>
        <dbReference type="EMBL" id="EDO03448.1"/>
    </source>
</evidence>
<reference evidence="3" key="1">
    <citation type="journal article" date="2011" name="PLoS Genet.">
        <title>Genomic analysis of the necrotrophic fungal pathogens Sclerotinia sclerotiorum and Botrytis cinerea.</title>
        <authorList>
            <person name="Amselem J."/>
            <person name="Cuomo C.A."/>
            <person name="van Kan J.A."/>
            <person name="Viaud M."/>
            <person name="Benito E.P."/>
            <person name="Couloux A."/>
            <person name="Coutinho P.M."/>
            <person name="de Vries R.P."/>
            <person name="Dyer P.S."/>
            <person name="Fillinger S."/>
            <person name="Fournier E."/>
            <person name="Gout L."/>
            <person name="Hahn M."/>
            <person name="Kohn L."/>
            <person name="Lapalu N."/>
            <person name="Plummer K.M."/>
            <person name="Pradier J.M."/>
            <person name="Quevillon E."/>
            <person name="Sharon A."/>
            <person name="Simon A."/>
            <person name="ten Have A."/>
            <person name="Tudzynski B."/>
            <person name="Tudzynski P."/>
            <person name="Wincker P."/>
            <person name="Andrew M."/>
            <person name="Anthouard V."/>
            <person name="Beever R.E."/>
            <person name="Beffa R."/>
            <person name="Benoit I."/>
            <person name="Bouzid O."/>
            <person name="Brault B."/>
            <person name="Chen Z."/>
            <person name="Choquer M."/>
            <person name="Collemare J."/>
            <person name="Cotton P."/>
            <person name="Danchin E.G."/>
            <person name="Da Silva C."/>
            <person name="Gautier A."/>
            <person name="Giraud C."/>
            <person name="Giraud T."/>
            <person name="Gonzalez C."/>
            <person name="Grossetete S."/>
            <person name="Guldener U."/>
            <person name="Henrissat B."/>
            <person name="Howlett B.J."/>
            <person name="Kodira C."/>
            <person name="Kretschmer M."/>
            <person name="Lappartient A."/>
            <person name="Leroch M."/>
            <person name="Levis C."/>
            <person name="Mauceli E."/>
            <person name="Neuveglise C."/>
            <person name="Oeser B."/>
            <person name="Pearson M."/>
            <person name="Poulain J."/>
            <person name="Poussereau N."/>
            <person name="Quesneville H."/>
            <person name="Rascle C."/>
            <person name="Schumacher J."/>
            <person name="Segurens B."/>
            <person name="Sexton A."/>
            <person name="Silva E."/>
            <person name="Sirven C."/>
            <person name="Soanes D.M."/>
            <person name="Talbot N.J."/>
            <person name="Templeton M."/>
            <person name="Yandava C."/>
            <person name="Yarden O."/>
            <person name="Zeng Q."/>
            <person name="Rollins J.A."/>
            <person name="Lebrun M.H."/>
            <person name="Dickman M."/>
        </authorList>
    </citation>
    <scope>NUCLEOTIDE SEQUENCE [LARGE SCALE GENOMIC DNA]</scope>
    <source>
        <strain evidence="3">ATCC 18683 / 1980 / Ss-1</strain>
    </source>
</reference>
<proteinExistence type="predicted"/>
<feature type="region of interest" description="Disordered" evidence="1">
    <location>
        <begin position="22"/>
        <end position="43"/>
    </location>
</feature>
<accession>A7EKT2</accession>
<dbReference type="Proteomes" id="UP000001312">
    <property type="component" value="Unassembled WGS sequence"/>
</dbReference>
<evidence type="ECO:0000313" key="3">
    <source>
        <dbReference type="Proteomes" id="UP000001312"/>
    </source>
</evidence>
<evidence type="ECO:0000256" key="1">
    <source>
        <dbReference type="SAM" id="MobiDB-lite"/>
    </source>
</evidence>
<name>A7EKT2_SCLS1</name>
<dbReference type="KEGG" id="ssl:SS1G_05929"/>
<dbReference type="EMBL" id="CH476627">
    <property type="protein sequence ID" value="EDO03448.1"/>
    <property type="molecule type" value="Genomic_DNA"/>
</dbReference>
<dbReference type="AlphaFoldDB" id="A7EKT2"/>
<dbReference type="InParanoid" id="A7EKT2"/>
<dbReference type="HOGENOM" id="CLU_3242428_0_0_1"/>
<gene>
    <name evidence="2" type="ORF">SS1G_05929</name>
</gene>
<dbReference type="GeneID" id="5488854"/>
<protein>
    <submittedName>
        <fullName evidence="2">Uncharacterized protein</fullName>
    </submittedName>
</protein>
<dbReference type="RefSeq" id="XP_001593007.1">
    <property type="nucleotide sequence ID" value="XM_001592957.1"/>
</dbReference>